<organism evidence="1 2">
    <name type="scientific">Marasmius tenuissimus</name>
    <dbReference type="NCBI Taxonomy" id="585030"/>
    <lineage>
        <taxon>Eukaryota</taxon>
        <taxon>Fungi</taxon>
        <taxon>Dikarya</taxon>
        <taxon>Basidiomycota</taxon>
        <taxon>Agaricomycotina</taxon>
        <taxon>Agaricomycetes</taxon>
        <taxon>Agaricomycetidae</taxon>
        <taxon>Agaricales</taxon>
        <taxon>Marasmiineae</taxon>
        <taxon>Marasmiaceae</taxon>
        <taxon>Marasmius</taxon>
    </lineage>
</organism>
<sequence>MDFPSTVGGPQVVGGESSPLRIDICGKGIFLAEEISCWRGNYHRAGRLLWAVKAHRYGSTFVGREYSSLRRSVAGEGVITAQVTWNPPPQVVGGEGSPLRIDVCGEGIFLAEEIGCWRGNYHRAGYLCVGGDPSPRSLKIHTQGILPLRLWVVKTHRYGSTFVGREYSSLGRSVAGEGVITAQVTWNPPPQVVGGDW</sequence>
<accession>A0ABR3A4D5</accession>
<evidence type="ECO:0000313" key="2">
    <source>
        <dbReference type="Proteomes" id="UP001437256"/>
    </source>
</evidence>
<dbReference type="EMBL" id="JBBXMP010000026">
    <property type="protein sequence ID" value="KAL0067407.1"/>
    <property type="molecule type" value="Genomic_DNA"/>
</dbReference>
<evidence type="ECO:0000313" key="1">
    <source>
        <dbReference type="EMBL" id="KAL0067407.1"/>
    </source>
</evidence>
<protein>
    <submittedName>
        <fullName evidence="1">Uncharacterized protein</fullName>
    </submittedName>
</protein>
<keyword evidence="2" id="KW-1185">Reference proteome</keyword>
<dbReference type="Proteomes" id="UP001437256">
    <property type="component" value="Unassembled WGS sequence"/>
</dbReference>
<reference evidence="1 2" key="1">
    <citation type="submission" date="2024-05" db="EMBL/GenBank/DDBJ databases">
        <title>A draft genome resource for the thread blight pathogen Marasmius tenuissimus strain MS-2.</title>
        <authorList>
            <person name="Yulfo-Soto G.E."/>
            <person name="Baruah I.K."/>
            <person name="Amoako-Attah I."/>
            <person name="Bukari Y."/>
            <person name="Meinhardt L.W."/>
            <person name="Bailey B.A."/>
            <person name="Cohen S.P."/>
        </authorList>
    </citation>
    <scope>NUCLEOTIDE SEQUENCE [LARGE SCALE GENOMIC DNA]</scope>
    <source>
        <strain evidence="1 2">MS-2</strain>
    </source>
</reference>
<proteinExistence type="predicted"/>
<name>A0ABR3A4D5_9AGAR</name>
<gene>
    <name evidence="1" type="ORF">AAF712_005636</name>
</gene>
<comment type="caution">
    <text evidence="1">The sequence shown here is derived from an EMBL/GenBank/DDBJ whole genome shotgun (WGS) entry which is preliminary data.</text>
</comment>